<feature type="transmembrane region" description="Helical" evidence="1">
    <location>
        <begin position="98"/>
        <end position="116"/>
    </location>
</feature>
<dbReference type="RefSeq" id="WP_101645862.1">
    <property type="nucleotide sequence ID" value="NZ_PGUY01000104.1"/>
</dbReference>
<evidence type="ECO:0000313" key="2">
    <source>
        <dbReference type="EMBL" id="PLT27466.1"/>
    </source>
</evidence>
<keyword evidence="1" id="KW-0812">Transmembrane</keyword>
<evidence type="ECO:0000313" key="3">
    <source>
        <dbReference type="Proteomes" id="UP000234748"/>
    </source>
</evidence>
<feature type="transmembrane region" description="Helical" evidence="1">
    <location>
        <begin position="128"/>
        <end position="149"/>
    </location>
</feature>
<keyword evidence="3" id="KW-1185">Reference proteome</keyword>
<evidence type="ECO:0000256" key="1">
    <source>
        <dbReference type="SAM" id="Phobius"/>
    </source>
</evidence>
<sequence length="156" mass="17646">MEKKNKIIESVLWSIALPGFSQILNGRLFKGFLLIGLEFVINVNSNFNEIIRLSFIGNIERAVSEANFKWLMFYPCLYFFAMWDAFKDAGGGKKPYAYLPFVSSAFLVTVGIMYSAHARVFGILLGSVWFPMLCVIPGLIIGFSLKIILNKNQEKT</sequence>
<comment type="caution">
    <text evidence="2">The sequence shown here is derived from an EMBL/GenBank/DDBJ whole genome shotgun (WGS) entry which is preliminary data.</text>
</comment>
<dbReference type="AlphaFoldDB" id="A0A2N5LZB9"/>
<organism evidence="2 3">
    <name type="scientific">Peribacillus deserti</name>
    <dbReference type="NCBI Taxonomy" id="673318"/>
    <lineage>
        <taxon>Bacteria</taxon>
        <taxon>Bacillati</taxon>
        <taxon>Bacillota</taxon>
        <taxon>Bacilli</taxon>
        <taxon>Bacillales</taxon>
        <taxon>Bacillaceae</taxon>
        <taxon>Peribacillus</taxon>
    </lineage>
</organism>
<dbReference type="Proteomes" id="UP000234748">
    <property type="component" value="Unassembled WGS sequence"/>
</dbReference>
<keyword evidence="1" id="KW-1133">Transmembrane helix</keyword>
<protein>
    <submittedName>
        <fullName evidence="2">Uncharacterized protein</fullName>
    </submittedName>
</protein>
<proteinExistence type="predicted"/>
<dbReference type="EMBL" id="PGUY01000104">
    <property type="protein sequence ID" value="PLT27466.1"/>
    <property type="molecule type" value="Genomic_DNA"/>
</dbReference>
<name>A0A2N5LZB9_9BACI</name>
<reference evidence="2 3" key="1">
    <citation type="submission" date="2017-11" db="EMBL/GenBank/DDBJ databases">
        <title>Comparitive Functional Genomics of Dry Heat Resistant strains isolated from the Viking Spacecraft.</title>
        <authorList>
            <person name="Seuylemezian A."/>
            <person name="Cooper K."/>
            <person name="Vaishampayan P."/>
        </authorList>
    </citation>
    <scope>NUCLEOTIDE SEQUENCE [LARGE SCALE GENOMIC DNA]</scope>
    <source>
        <strain evidence="2 3">V1-29</strain>
    </source>
</reference>
<dbReference type="OrthoDB" id="1681794at2"/>
<keyword evidence="1" id="KW-0472">Membrane</keyword>
<gene>
    <name evidence="2" type="ORF">CUU66_23680</name>
</gene>
<accession>A0A2N5LZB9</accession>